<organism evidence="1 2">
    <name type="scientific">Vibrio campbellii (strain ATCC BAA-1116)</name>
    <dbReference type="NCBI Taxonomy" id="2902295"/>
    <lineage>
        <taxon>Bacteria</taxon>
        <taxon>Pseudomonadati</taxon>
        <taxon>Pseudomonadota</taxon>
        <taxon>Gammaproteobacteria</taxon>
        <taxon>Vibrionales</taxon>
        <taxon>Vibrionaceae</taxon>
        <taxon>Vibrio</taxon>
    </lineage>
</organism>
<dbReference type="EMBL" id="CP000790">
    <property type="protein sequence ID" value="ABU74443.1"/>
    <property type="molecule type" value="Genomic_DNA"/>
</dbReference>
<dbReference type="AlphaFoldDB" id="A7N4S5"/>
<proteinExistence type="predicted"/>
<sequence>MFEDIAQDRLVILRPYCLPYISNKKKGYPFTIKRTSIKLIRKLYKTSIFYQFFAKTSLYLLWFQGLHHTRRKRTFYALIHWHLLRCSPLFSNPSIRRKTFRIRPFRPTINGALYP</sequence>
<gene>
    <name evidence="1" type="ordered locus">VIBHAR_06552</name>
</gene>
<evidence type="ECO:0000313" key="2">
    <source>
        <dbReference type="Proteomes" id="UP000008152"/>
    </source>
</evidence>
<dbReference type="KEGG" id="vha:VIBHAR_06552"/>
<dbReference type="Proteomes" id="UP000008152">
    <property type="component" value="Chromosome II"/>
</dbReference>
<evidence type="ECO:0000313" key="1">
    <source>
        <dbReference type="EMBL" id="ABU74443.1"/>
    </source>
</evidence>
<reference evidence="1 2" key="1">
    <citation type="submission" date="2007-08" db="EMBL/GenBank/DDBJ databases">
        <authorList>
            <consortium name="The Vibrio harveyi Genome Sequencing Project"/>
            <person name="Bassler B."/>
            <person name="Clifton S.W."/>
            <person name="Fulton L."/>
            <person name="Delehaunty K."/>
            <person name="Fronick C."/>
            <person name="Harrison M."/>
            <person name="Markivic C."/>
            <person name="Fulton R."/>
            <person name="Tin-Wollam A.-M."/>
            <person name="Shah N."/>
            <person name="Pepin K."/>
            <person name="Nash W."/>
            <person name="Thiruvilangam P."/>
            <person name="Bhonagiri V."/>
            <person name="Waters C."/>
            <person name="Tu K.C."/>
            <person name="Irgon J."/>
            <person name="Wilson R.K."/>
        </authorList>
    </citation>
    <scope>NUCLEOTIDE SEQUENCE [LARGE SCALE GENOMIC DNA]</scope>
    <source>
        <strain evidence="2">ATCC BAA-1116 / BB120</strain>
    </source>
</reference>
<accession>A7N4S5</accession>
<protein>
    <submittedName>
        <fullName evidence="1">Uncharacterized protein</fullName>
    </submittedName>
</protein>
<name>A7N4S5_VIBC1</name>